<feature type="signal peptide" evidence="1">
    <location>
        <begin position="1"/>
        <end position="21"/>
    </location>
</feature>
<comment type="caution">
    <text evidence="2">The sequence shown here is derived from an EMBL/GenBank/DDBJ whole genome shotgun (WGS) entry which is preliminary data.</text>
</comment>
<protein>
    <recommendedName>
        <fullName evidence="4">DUF4410 domain-containing protein</fullName>
    </recommendedName>
</protein>
<feature type="chain" id="PRO_5046124673" description="DUF4410 domain-containing protein" evidence="1">
    <location>
        <begin position="22"/>
        <end position="160"/>
    </location>
</feature>
<keyword evidence="3" id="KW-1185">Reference proteome</keyword>
<evidence type="ECO:0000256" key="1">
    <source>
        <dbReference type="SAM" id="SignalP"/>
    </source>
</evidence>
<proteinExistence type="predicted"/>
<name>A0ABW0JA14_9BURK</name>
<dbReference type="Proteomes" id="UP001596103">
    <property type="component" value="Unassembled WGS sequence"/>
</dbReference>
<dbReference type="RefSeq" id="WP_377711864.1">
    <property type="nucleotide sequence ID" value="NZ_JBHSMP010000016.1"/>
</dbReference>
<evidence type="ECO:0000313" key="2">
    <source>
        <dbReference type="EMBL" id="MFC5429832.1"/>
    </source>
</evidence>
<evidence type="ECO:0008006" key="4">
    <source>
        <dbReference type="Google" id="ProtNLM"/>
    </source>
</evidence>
<dbReference type="EMBL" id="JBHSMP010000016">
    <property type="protein sequence ID" value="MFC5429832.1"/>
    <property type="molecule type" value="Genomic_DNA"/>
</dbReference>
<evidence type="ECO:0000313" key="3">
    <source>
        <dbReference type="Proteomes" id="UP001596103"/>
    </source>
</evidence>
<accession>A0ABW0JA14</accession>
<dbReference type="PROSITE" id="PS51257">
    <property type="entry name" value="PROKAR_LIPOPROTEIN"/>
    <property type="match status" value="1"/>
</dbReference>
<sequence>MKRTLVIGLALLLVACGTARTVVLEPAKTHDRFSGVELVESEATVTVPPEVTAKMRSVIEKGLYENGTFTRGKDLRIVYTIVSNNPGSQFQRWLLGGIGNAGEGSLVVMVRYLDTTDTELAKTEVEGKIGSGFFGGSYEEAVTKAGEDIVKYTIQNFGSR</sequence>
<reference evidence="3" key="1">
    <citation type="journal article" date="2019" name="Int. J. Syst. Evol. Microbiol.">
        <title>The Global Catalogue of Microorganisms (GCM) 10K type strain sequencing project: providing services to taxonomists for standard genome sequencing and annotation.</title>
        <authorList>
            <consortium name="The Broad Institute Genomics Platform"/>
            <consortium name="The Broad Institute Genome Sequencing Center for Infectious Disease"/>
            <person name="Wu L."/>
            <person name="Ma J."/>
        </authorList>
    </citation>
    <scope>NUCLEOTIDE SEQUENCE [LARGE SCALE GENOMIC DNA]</scope>
    <source>
        <strain evidence="3">CCUG 56042</strain>
    </source>
</reference>
<organism evidence="2 3">
    <name type="scientific">Paraburkholderia denitrificans</name>
    <dbReference type="NCBI Taxonomy" id="694025"/>
    <lineage>
        <taxon>Bacteria</taxon>
        <taxon>Pseudomonadati</taxon>
        <taxon>Pseudomonadota</taxon>
        <taxon>Betaproteobacteria</taxon>
        <taxon>Burkholderiales</taxon>
        <taxon>Burkholderiaceae</taxon>
        <taxon>Paraburkholderia</taxon>
    </lineage>
</organism>
<keyword evidence="1" id="KW-0732">Signal</keyword>
<gene>
    <name evidence="2" type="ORF">ACFPTO_13645</name>
</gene>